<comment type="caution">
    <text evidence="2">The sequence shown here is derived from an EMBL/GenBank/DDBJ whole genome shotgun (WGS) entry which is preliminary data.</text>
</comment>
<evidence type="ECO:0000313" key="2">
    <source>
        <dbReference type="EMBL" id="RCH82270.1"/>
    </source>
</evidence>
<dbReference type="GO" id="GO:0043047">
    <property type="term" value="F:single-stranded telomeric DNA binding"/>
    <property type="evidence" value="ECO:0007669"/>
    <property type="project" value="TreeGrafter"/>
</dbReference>
<dbReference type="GO" id="GO:0000722">
    <property type="term" value="P:telomere maintenance via recombination"/>
    <property type="evidence" value="ECO:0007669"/>
    <property type="project" value="TreeGrafter"/>
</dbReference>
<dbReference type="GO" id="GO:0030870">
    <property type="term" value="C:Mre11 complex"/>
    <property type="evidence" value="ECO:0007669"/>
    <property type="project" value="TreeGrafter"/>
</dbReference>
<feature type="non-terminal residue" evidence="2">
    <location>
        <position position="1"/>
    </location>
</feature>
<dbReference type="GO" id="GO:0003691">
    <property type="term" value="F:double-stranded telomeric DNA binding"/>
    <property type="evidence" value="ECO:0007669"/>
    <property type="project" value="TreeGrafter"/>
</dbReference>
<accession>A0A367IX48</accession>
<dbReference type="GO" id="GO:0007004">
    <property type="term" value="P:telomere maintenance via telomerase"/>
    <property type="evidence" value="ECO:0007669"/>
    <property type="project" value="TreeGrafter"/>
</dbReference>
<dbReference type="Proteomes" id="UP000253551">
    <property type="component" value="Unassembled WGS sequence"/>
</dbReference>
<dbReference type="GO" id="GO:0000794">
    <property type="term" value="C:condensed nuclear chromosome"/>
    <property type="evidence" value="ECO:0007669"/>
    <property type="project" value="TreeGrafter"/>
</dbReference>
<keyword evidence="3" id="KW-1185">Reference proteome</keyword>
<dbReference type="STRING" id="4846.A0A367IX48"/>
<feature type="coiled-coil region" evidence="1">
    <location>
        <begin position="111"/>
        <end position="158"/>
    </location>
</feature>
<dbReference type="GO" id="GO:0006302">
    <property type="term" value="P:double-strand break repair"/>
    <property type="evidence" value="ECO:0007669"/>
    <property type="project" value="TreeGrafter"/>
</dbReference>
<dbReference type="InterPro" id="IPR027417">
    <property type="entry name" value="P-loop_NTPase"/>
</dbReference>
<dbReference type="Gene3D" id="3.40.50.300">
    <property type="entry name" value="P-loop containing nucleotide triphosphate hydrolases"/>
    <property type="match status" value="1"/>
</dbReference>
<dbReference type="AlphaFoldDB" id="A0A367IX48"/>
<dbReference type="PANTHER" id="PTHR18867">
    <property type="entry name" value="RAD50"/>
    <property type="match status" value="1"/>
</dbReference>
<reference evidence="2 3" key="1">
    <citation type="journal article" date="2018" name="G3 (Bethesda)">
        <title>Phylogenetic and Phylogenomic Definition of Rhizopus Species.</title>
        <authorList>
            <person name="Gryganskyi A.P."/>
            <person name="Golan J."/>
            <person name="Dolatabadi S."/>
            <person name="Mondo S."/>
            <person name="Robb S."/>
            <person name="Idnurm A."/>
            <person name="Muszewska A."/>
            <person name="Steczkiewicz K."/>
            <person name="Masonjones S."/>
            <person name="Liao H.L."/>
            <person name="Gajdeczka M.T."/>
            <person name="Anike F."/>
            <person name="Vuek A."/>
            <person name="Anishchenko I.M."/>
            <person name="Voigt K."/>
            <person name="de Hoog G.S."/>
            <person name="Smith M.E."/>
            <person name="Heitman J."/>
            <person name="Vilgalys R."/>
            <person name="Stajich J.E."/>
        </authorList>
    </citation>
    <scope>NUCLEOTIDE SEQUENCE [LARGE SCALE GENOMIC DNA]</scope>
    <source>
        <strain evidence="2 3">LSU 92-RS-03</strain>
    </source>
</reference>
<organism evidence="2 3">
    <name type="scientific">Rhizopus stolonifer</name>
    <name type="common">Rhizopus nigricans</name>
    <dbReference type="NCBI Taxonomy" id="4846"/>
    <lineage>
        <taxon>Eukaryota</taxon>
        <taxon>Fungi</taxon>
        <taxon>Fungi incertae sedis</taxon>
        <taxon>Mucoromycota</taxon>
        <taxon>Mucoromycotina</taxon>
        <taxon>Mucoromycetes</taxon>
        <taxon>Mucorales</taxon>
        <taxon>Mucorineae</taxon>
        <taxon>Rhizopodaceae</taxon>
        <taxon>Rhizopus</taxon>
    </lineage>
</organism>
<gene>
    <name evidence="2" type="primary">RAD50</name>
    <name evidence="2" type="ORF">CU098_000171</name>
</gene>
<dbReference type="PANTHER" id="PTHR18867:SF12">
    <property type="entry name" value="DNA REPAIR PROTEIN RAD50"/>
    <property type="match status" value="1"/>
</dbReference>
<evidence type="ECO:0000313" key="3">
    <source>
        <dbReference type="Proteomes" id="UP000253551"/>
    </source>
</evidence>
<dbReference type="GO" id="GO:0051880">
    <property type="term" value="F:G-quadruplex DNA binding"/>
    <property type="evidence" value="ECO:0007669"/>
    <property type="project" value="TreeGrafter"/>
</dbReference>
<dbReference type="EMBL" id="PJQM01005166">
    <property type="protein sequence ID" value="RCH82270.1"/>
    <property type="molecule type" value="Genomic_DNA"/>
</dbReference>
<name>A0A367IX48_RHIST</name>
<proteinExistence type="predicted"/>
<keyword evidence="1" id="KW-0175">Coiled coil</keyword>
<feature type="coiled-coil region" evidence="1">
    <location>
        <begin position="346"/>
        <end position="490"/>
    </location>
</feature>
<feature type="non-terminal residue" evidence="2">
    <location>
        <position position="619"/>
    </location>
</feature>
<protein>
    <submittedName>
        <fullName evidence="2">DNA repair protein rad50</fullName>
    </submittedName>
</protein>
<evidence type="ECO:0000256" key="1">
    <source>
        <dbReference type="SAM" id="Coils"/>
    </source>
</evidence>
<feature type="coiled-coil region" evidence="1">
    <location>
        <begin position="259"/>
        <end position="310"/>
    </location>
</feature>
<dbReference type="OrthoDB" id="18797at2759"/>
<dbReference type="GO" id="GO:0070192">
    <property type="term" value="P:chromosome organization involved in meiotic cell cycle"/>
    <property type="evidence" value="ECO:0007669"/>
    <property type="project" value="TreeGrafter"/>
</dbReference>
<sequence>ELSAVDARLRMTKQQHTTKTQEMEKYIKVISTVCGDKNLPEEIKKKEKLILSLKEQVSNMQGATMIYDRLELQQKNQSCCPMCTKPFEDQSEIDTFLSTLEQMRNFIPAQQEKYKKSAMEEEKKLAKYKATLSSWMKLETVKKDMVSLSESLKTLEQEKTATSTKVEIASTEFAQVDDCKIKADKLLLIARNVYRLYKEIESLNEDIMATERELGNQGSKTRTMTDVQRELEDYAEKSKITRRDIKRIHTDMDVQRRRVQAIELSLRDSREKKMKLEHDLNSKVALEYTLQEYKEQLQEHIDQQEKIEQDAPMLKHKVQSVTEEYEATVQTWKAQEEKMSMEEYNISRFSDRLEEFNTNLNKSANETSSQRVHAVKKEISDLQTMIQKTKEDMTRVDEKLAIIEKDEAERRGVERDLQDQIKYREMSVELAQCEQDLKELEDKLAEFDRETAARDLARLHAEESQLIDKRGSLRGELGQMRDQIKRYNAELTRDYDNVDGRYGKLFIDVKTHELANSDLEKYAKVLQTAIMKYHSLKMQDLNKIIKELWIDTYKGGDIDYIEVRADSEGTTASRSFNYRVVMIQNGKELNMRGRCSAGQKVLASIIIRLALAETFCVNC</sequence>